<keyword evidence="3" id="KW-1185">Reference proteome</keyword>
<name>A0A3E0E3K3_9BACT</name>
<dbReference type="PROSITE" id="PS51257">
    <property type="entry name" value="PROKAR_LIPOPROTEIN"/>
    <property type="match status" value="1"/>
</dbReference>
<dbReference type="InterPro" id="IPR014756">
    <property type="entry name" value="Ig_E-set"/>
</dbReference>
<evidence type="ECO:0000313" key="2">
    <source>
        <dbReference type="EMBL" id="REG92867.1"/>
    </source>
</evidence>
<dbReference type="Gene3D" id="2.60.40.10">
    <property type="entry name" value="Immunoglobulins"/>
    <property type="match status" value="2"/>
</dbReference>
<evidence type="ECO:0000259" key="1">
    <source>
        <dbReference type="Pfam" id="PF01833"/>
    </source>
</evidence>
<comment type="caution">
    <text evidence="2">The sequence shown here is derived from an EMBL/GenBank/DDBJ whole genome shotgun (WGS) entry which is preliminary data.</text>
</comment>
<dbReference type="OrthoDB" id="645975at2"/>
<dbReference type="RefSeq" id="WP_086539746.1">
    <property type="nucleotide sequence ID" value="NZ_MSSW01000003.1"/>
</dbReference>
<dbReference type="InterPro" id="IPR002909">
    <property type="entry name" value="IPT_dom"/>
</dbReference>
<dbReference type="Pfam" id="PF01833">
    <property type="entry name" value="TIG"/>
    <property type="match status" value="2"/>
</dbReference>
<proteinExistence type="predicted"/>
<organism evidence="2 3">
    <name type="scientific">Algoriphagus antarcticus</name>
    <dbReference type="NCBI Taxonomy" id="238540"/>
    <lineage>
        <taxon>Bacteria</taxon>
        <taxon>Pseudomonadati</taxon>
        <taxon>Bacteroidota</taxon>
        <taxon>Cytophagia</taxon>
        <taxon>Cytophagales</taxon>
        <taxon>Cyclobacteriaceae</taxon>
        <taxon>Algoriphagus</taxon>
    </lineage>
</organism>
<sequence>MMMKLFSLIEIGQKLILSLFVVIVIVGCESKEVPVPILDSISPSKGYIGDPVLLTGQNLNNPSKILFNQTESEYALGTKNSITIVVPPGADLGVNSITLVNKGGNSNIMTFEVLEDTRVVDSGPPKLVSLYPSNNFIKYPLLIYGENLSASRVTFNGVPSPVYTNNRNVVTTTIPDGLPSGIVKLKIITPKGESNTFDFTVSGPPPAGVPVVNFSIVAVPPPAYVPTISNNWSCGLFNIKTVNQTVVNGTIEIKGTFDDLNLIDANGNSFIEGYYEFSYDKGKKYNSLNYVQIKNKNTGEIWAGQFSSEYVNPCILKMILVSSVSGEVFECDFDRRVNGVDNCDN</sequence>
<feature type="domain" description="IPT/TIG" evidence="1">
    <location>
        <begin position="36"/>
        <end position="112"/>
    </location>
</feature>
<accession>A0A3E0E3K3</accession>
<evidence type="ECO:0000313" key="3">
    <source>
        <dbReference type="Proteomes" id="UP000256405"/>
    </source>
</evidence>
<dbReference type="SUPFAM" id="SSF81296">
    <property type="entry name" value="E set domains"/>
    <property type="match status" value="2"/>
</dbReference>
<dbReference type="Proteomes" id="UP000256405">
    <property type="component" value="Unassembled WGS sequence"/>
</dbReference>
<reference evidence="2 3" key="1">
    <citation type="submission" date="2018-08" db="EMBL/GenBank/DDBJ databases">
        <title>Genomic Encyclopedia of Archaeal and Bacterial Type Strains, Phase II (KMG-II): from individual species to whole genera.</title>
        <authorList>
            <person name="Goeker M."/>
        </authorList>
    </citation>
    <scope>NUCLEOTIDE SEQUENCE [LARGE SCALE GENOMIC DNA]</scope>
    <source>
        <strain evidence="2 3">DSM 15986</strain>
    </source>
</reference>
<feature type="domain" description="IPT/TIG" evidence="1">
    <location>
        <begin position="125"/>
        <end position="200"/>
    </location>
</feature>
<dbReference type="InterPro" id="IPR013783">
    <property type="entry name" value="Ig-like_fold"/>
</dbReference>
<dbReference type="AlphaFoldDB" id="A0A3E0E3K3"/>
<gene>
    <name evidence="2" type="ORF">C8N25_102270</name>
</gene>
<protein>
    <recommendedName>
        <fullName evidence="1">IPT/TIG domain-containing protein</fullName>
    </recommendedName>
</protein>
<dbReference type="EMBL" id="QUNF01000002">
    <property type="protein sequence ID" value="REG92867.1"/>
    <property type="molecule type" value="Genomic_DNA"/>
</dbReference>